<protein>
    <recommendedName>
        <fullName evidence="3">histidine kinase</fullName>
        <ecNumber evidence="3">2.7.13.3</ecNumber>
    </recommendedName>
</protein>
<evidence type="ECO:0000313" key="15">
    <source>
        <dbReference type="Proteomes" id="UP000467247"/>
    </source>
</evidence>
<keyword evidence="8" id="KW-0902">Two-component regulatory system</keyword>
<evidence type="ECO:0000313" key="14">
    <source>
        <dbReference type="Proteomes" id="UP000388699"/>
    </source>
</evidence>
<keyword evidence="6 10" id="KW-0418">Kinase</keyword>
<dbReference type="EMBL" id="AABDDO010000001">
    <property type="protein sequence ID" value="EAG6762990.1"/>
    <property type="molecule type" value="Genomic_DNA"/>
</dbReference>
<dbReference type="GO" id="GO:0005524">
    <property type="term" value="F:ATP binding"/>
    <property type="evidence" value="ECO:0007669"/>
    <property type="project" value="UniProtKB-KW"/>
</dbReference>
<dbReference type="InterPro" id="IPR004358">
    <property type="entry name" value="Sig_transdc_His_kin-like_C"/>
</dbReference>
<evidence type="ECO:0000256" key="7">
    <source>
        <dbReference type="ARBA" id="ARBA00022840"/>
    </source>
</evidence>
<dbReference type="EC" id="2.7.13.3" evidence="3"/>
<comment type="subcellular location">
    <subcellularLocation>
        <location evidence="2">Membrane</location>
    </subcellularLocation>
</comment>
<evidence type="ECO:0000313" key="10">
    <source>
        <dbReference type="EMBL" id="EAE0770297.1"/>
    </source>
</evidence>
<keyword evidence="7" id="KW-0067">ATP-binding</keyword>
<dbReference type="Gene3D" id="3.30.565.10">
    <property type="entry name" value="Histidine kinase-like ATPase, C-terminal domain"/>
    <property type="match status" value="2"/>
</dbReference>
<reference evidence="13" key="3">
    <citation type="submission" date="2020-01" db="EMBL/GenBank/DDBJ databases">
        <authorList>
            <consortium name="NCBI Pathogen Detection Project"/>
        </authorList>
    </citation>
    <scope>NUCLEOTIDE SEQUENCE</scope>
    <source>
        <strain evidence="13">CFIAFB20160038</strain>
    </source>
</reference>
<dbReference type="AlphaFoldDB" id="A0A6Z0F188"/>
<dbReference type="GO" id="GO:0007234">
    <property type="term" value="P:osmosensory signaling via phosphorelay pathway"/>
    <property type="evidence" value="ECO:0007669"/>
    <property type="project" value="TreeGrafter"/>
</dbReference>
<evidence type="ECO:0000256" key="3">
    <source>
        <dbReference type="ARBA" id="ARBA00012438"/>
    </source>
</evidence>
<evidence type="ECO:0000256" key="4">
    <source>
        <dbReference type="ARBA" id="ARBA00022679"/>
    </source>
</evidence>
<dbReference type="GO" id="GO:0004673">
    <property type="term" value="F:protein histidine kinase activity"/>
    <property type="evidence" value="ECO:0007669"/>
    <property type="project" value="UniProtKB-EC"/>
</dbReference>
<dbReference type="EMBL" id="AAAQJJ010000011">
    <property type="protein sequence ID" value="EAE0770297.1"/>
    <property type="molecule type" value="Genomic_DNA"/>
</dbReference>
<evidence type="ECO:0000256" key="8">
    <source>
        <dbReference type="ARBA" id="ARBA00023012"/>
    </source>
</evidence>
<evidence type="ECO:0000256" key="1">
    <source>
        <dbReference type="ARBA" id="ARBA00000085"/>
    </source>
</evidence>
<reference evidence="13" key="1">
    <citation type="journal article" date="2018" name="Genome Biol.">
        <title>SKESA: strategic k-mer extension for scrupulous assemblies.</title>
        <authorList>
            <person name="Souvorov A."/>
            <person name="Agarwala R."/>
            <person name="Lipman D.J."/>
        </authorList>
    </citation>
    <scope>NUCLEOTIDE SEQUENCE [LARGE SCALE GENOMIC DNA]</scope>
    <source>
        <strain evidence="13">CFIAFB20160038</strain>
    </source>
</reference>
<evidence type="ECO:0000256" key="5">
    <source>
        <dbReference type="ARBA" id="ARBA00022741"/>
    </source>
</evidence>
<evidence type="ECO:0000313" key="13">
    <source>
        <dbReference type="EMBL" id="HAB9175530.1"/>
    </source>
</evidence>
<dbReference type="PRINTS" id="PR00344">
    <property type="entry name" value="BCTRLSENSOR"/>
</dbReference>
<dbReference type="GO" id="GO:0030295">
    <property type="term" value="F:protein kinase activator activity"/>
    <property type="evidence" value="ECO:0007669"/>
    <property type="project" value="TreeGrafter"/>
</dbReference>
<dbReference type="Proteomes" id="UP000388699">
    <property type="component" value="Unassembled WGS sequence"/>
</dbReference>
<dbReference type="PANTHER" id="PTHR42878:SF7">
    <property type="entry name" value="SENSOR HISTIDINE KINASE GLRK"/>
    <property type="match status" value="1"/>
</dbReference>
<keyword evidence="4" id="KW-0808">Transferase</keyword>
<keyword evidence="5" id="KW-0547">Nucleotide-binding</keyword>
<evidence type="ECO:0000313" key="11">
    <source>
        <dbReference type="EMBL" id="EAG6762990.1"/>
    </source>
</evidence>
<dbReference type="Pfam" id="PF02518">
    <property type="entry name" value="HATPase_c"/>
    <property type="match status" value="1"/>
</dbReference>
<dbReference type="InterPro" id="IPR003594">
    <property type="entry name" value="HATPase_dom"/>
</dbReference>
<sequence>MDFTFRTNSKVKSLVGQELITNNNIAIFELIKNSYDASATEVEIRFCDFLLNNNEWESQEVSSIMVIDNGDGMTTDEINTYWMELGNSSKEKNKVIRVNSKKMQKVFDRFANGEKGIGRFGVDKLGANLTLEAVGRNDNTKTTVYFDWSKYNDRSKLLQEIKNEYKIEKNINFNNGLALKIGSLRDKWGEKEIASLKKSVSKFLSPNKTDNDDFKIIFSFYVNNKEIQKYEIMNDSFSYLKCKMNADLDSNGVCRIVINNNGVKCLDERIFIYPKGSPIGDVQSEIYYLDKGDKISFTKNMGIRTSDYGNIKVYRDSFRIMPYGEPHNDWLEIDKAHAQGAFRTFGTRDLVGNIFLSGKTITEKNIFKEATDRVGLIEDAKEFQELKNFEWVLIKKLEKFIFDQLKKDSQEATEVIKLETNEIKKETESTFDSFRKIVEETDIEPVRKKEILTNFDKTSIKFIDKLDNVERATEEIERKIKVYSQLSYKEGILYEMLHSIKNKLSVVDAQIRGFEYTISQTGIDIDTSILHNAYGDIQKLINGSLNKVNSSKLSKLNISLADVMKDVSDFQMDQLREKNINFAISDLNQFRNDYIRCVPESIKSVFENLFSNSIKALKYTLNPQIEIKIKESGLYYDIFFSDNGTGILEENKKNLFTLWSSSTNGTGIGLASARDIIEDHGGKINYVELEDDDYRTTFLIKLPRR</sequence>
<dbReference type="RefSeq" id="WP_061114015.1">
    <property type="nucleotide sequence ID" value="NZ_CP025560.1"/>
</dbReference>
<dbReference type="Proteomes" id="UP000840928">
    <property type="component" value="Unassembled WGS sequence"/>
</dbReference>
<accession>A0A6Z0F188</accession>
<dbReference type="PANTHER" id="PTHR42878">
    <property type="entry name" value="TWO-COMPONENT HISTIDINE KINASE"/>
    <property type="match status" value="1"/>
</dbReference>
<dbReference type="EMBL" id="AANCZP010000001">
    <property type="protein sequence ID" value="EDN8269088.1"/>
    <property type="molecule type" value="Genomic_DNA"/>
</dbReference>
<dbReference type="GO" id="GO:0000156">
    <property type="term" value="F:phosphorelay response regulator activity"/>
    <property type="evidence" value="ECO:0007669"/>
    <property type="project" value="TreeGrafter"/>
</dbReference>
<dbReference type="SUPFAM" id="SSF55874">
    <property type="entry name" value="ATPase domain of HSP90 chaperone/DNA topoisomerase II/histidine kinase"/>
    <property type="match status" value="2"/>
</dbReference>
<reference evidence="11 16" key="2">
    <citation type="submission" date="2019-04" db="EMBL/GenBank/DDBJ databases">
        <authorList>
            <consortium name="GenomeTrakr network: Whole genome sequencing for foodborne pathogen traceback"/>
        </authorList>
    </citation>
    <scope>NUCLEOTIDE SEQUENCE [LARGE SCALE GENOMIC DNA]</scope>
    <source>
        <strain evidence="11 16">NRRL B-33244</strain>
    </source>
</reference>
<proteinExistence type="predicted"/>
<organism evidence="13">
    <name type="scientific">Listeria monocytogenes</name>
    <dbReference type="NCBI Taxonomy" id="1639"/>
    <lineage>
        <taxon>Bacteria</taxon>
        <taxon>Bacillati</taxon>
        <taxon>Bacillota</taxon>
        <taxon>Bacilli</taxon>
        <taxon>Bacillales</taxon>
        <taxon>Listeriaceae</taxon>
        <taxon>Listeria</taxon>
    </lineage>
</organism>
<dbReference type="PROSITE" id="PS50109">
    <property type="entry name" value="HIS_KIN"/>
    <property type="match status" value="1"/>
</dbReference>
<dbReference type="EMBL" id="DAAIRR010000001">
    <property type="protein sequence ID" value="HAB9175530.1"/>
    <property type="molecule type" value="Genomic_DNA"/>
</dbReference>
<dbReference type="InterPro" id="IPR036890">
    <property type="entry name" value="HATPase_C_sf"/>
</dbReference>
<evidence type="ECO:0000313" key="12">
    <source>
        <dbReference type="EMBL" id="EDN8269088.1"/>
    </source>
</evidence>
<evidence type="ECO:0000256" key="6">
    <source>
        <dbReference type="ARBA" id="ARBA00022777"/>
    </source>
</evidence>
<dbReference type="InterPro" id="IPR050351">
    <property type="entry name" value="BphY/WalK/GraS-like"/>
</dbReference>
<name>A0A6Z0F188_LISMN</name>
<dbReference type="Proteomes" id="UP000467247">
    <property type="component" value="Unassembled WGS sequence"/>
</dbReference>
<feature type="domain" description="Histidine kinase" evidence="9">
    <location>
        <begin position="495"/>
        <end position="705"/>
    </location>
</feature>
<evidence type="ECO:0000313" key="16">
    <source>
        <dbReference type="Proteomes" id="UP000535556"/>
    </source>
</evidence>
<evidence type="ECO:0000256" key="2">
    <source>
        <dbReference type="ARBA" id="ARBA00004370"/>
    </source>
</evidence>
<comment type="catalytic activity">
    <reaction evidence="1">
        <text>ATP + protein L-histidine = ADP + protein N-phospho-L-histidine.</text>
        <dbReference type="EC" id="2.7.13.3"/>
    </reaction>
</comment>
<dbReference type="Pfam" id="PF13589">
    <property type="entry name" value="HATPase_c_3"/>
    <property type="match status" value="1"/>
</dbReference>
<comment type="caution">
    <text evidence="13">The sequence shown here is derived from an EMBL/GenBank/DDBJ whole genome shotgun (WGS) entry which is preliminary data.</text>
</comment>
<dbReference type="SMART" id="SM00387">
    <property type="entry name" value="HATPase_c"/>
    <property type="match status" value="2"/>
</dbReference>
<gene>
    <name evidence="11" type="ORF">AF817_07105</name>
    <name evidence="10" type="ORF">DG57_10710</name>
    <name evidence="12" type="ORF">GT011_06990</name>
    <name evidence="13" type="ORF">GYU24_07380</name>
</gene>
<dbReference type="Proteomes" id="UP000535556">
    <property type="component" value="Unassembled WGS sequence"/>
</dbReference>
<reference evidence="12 15" key="4">
    <citation type="submission" date="2020-01" db="EMBL/GenBank/DDBJ databases">
        <authorList>
            <consortium name="GenomeTrakr: Next Generation Sequencing Network for Food Pathogen Tracability"/>
        </authorList>
    </citation>
    <scope>NUCLEOTIDE SEQUENCE [LARGE SCALE GENOMIC DNA]</scope>
    <source>
        <strain evidence="10 14">CFSAN008016</strain>
        <strain evidence="12 15">FDA00015028</strain>
    </source>
</reference>
<evidence type="ECO:0000259" key="9">
    <source>
        <dbReference type="PROSITE" id="PS50109"/>
    </source>
</evidence>
<dbReference type="InterPro" id="IPR005467">
    <property type="entry name" value="His_kinase_dom"/>
</dbReference>